<dbReference type="PANTHER" id="PTHR22442:SF10">
    <property type="entry name" value="N-ACETYLTRANSFERASE, GNAT FAMILY-RELATED"/>
    <property type="match status" value="1"/>
</dbReference>
<dbReference type="AlphaFoldDB" id="A0AAD5PLZ6"/>
<comment type="caution">
    <text evidence="1">The sequence shown here is derived from an EMBL/GenBank/DDBJ whole genome shotgun (WGS) entry which is preliminary data.</text>
</comment>
<dbReference type="InterPro" id="IPR016181">
    <property type="entry name" value="Acyl_CoA_acyltransferase"/>
</dbReference>
<evidence type="ECO:0000313" key="1">
    <source>
        <dbReference type="EMBL" id="KAI9552481.1"/>
    </source>
</evidence>
<dbReference type="SUPFAM" id="SSF55729">
    <property type="entry name" value="Acyl-CoA N-acyltransferases (Nat)"/>
    <property type="match status" value="1"/>
</dbReference>
<proteinExistence type="predicted"/>
<keyword evidence="2" id="KW-1185">Reference proteome</keyword>
<sequence>MHSKQHSDGWSVCKTEEDWKKLKSLIEFHTTKEPPDLSQMETLYRCPPTKQTLVKLLFVNQEAVGFYVVRLKGLQEEGGPPFELPILDAVFICKAHRRQGWGTAMIEELLTVHFPDENIGFSQPISRSLELVLKKFLLSNPRHRDKLWAVENCGEEGDRLNLWLASAVKRR</sequence>
<reference evidence="1 2" key="1">
    <citation type="submission" date="2022-05" db="EMBL/GenBank/DDBJ databases">
        <title>A multi-omics perspective on studying reproductive biology in Daphnia sinensis.</title>
        <authorList>
            <person name="Jia J."/>
        </authorList>
    </citation>
    <scope>NUCLEOTIDE SEQUENCE [LARGE SCALE GENOMIC DNA]</scope>
    <source>
        <strain evidence="1 2">WSL</strain>
    </source>
</reference>
<protein>
    <recommendedName>
        <fullName evidence="3">N-acetyltransferase domain-containing protein</fullName>
    </recommendedName>
</protein>
<dbReference type="EMBL" id="WJBH02000010">
    <property type="protein sequence ID" value="KAI9552481.1"/>
    <property type="molecule type" value="Genomic_DNA"/>
</dbReference>
<name>A0AAD5PLZ6_9CRUS</name>
<accession>A0AAD5PLZ6</accession>
<dbReference type="Proteomes" id="UP000820818">
    <property type="component" value="Linkage Group LG10"/>
</dbReference>
<evidence type="ECO:0000313" key="2">
    <source>
        <dbReference type="Proteomes" id="UP000820818"/>
    </source>
</evidence>
<dbReference type="PANTHER" id="PTHR22442">
    <property type="match status" value="1"/>
</dbReference>
<organism evidence="1 2">
    <name type="scientific">Daphnia sinensis</name>
    <dbReference type="NCBI Taxonomy" id="1820382"/>
    <lineage>
        <taxon>Eukaryota</taxon>
        <taxon>Metazoa</taxon>
        <taxon>Ecdysozoa</taxon>
        <taxon>Arthropoda</taxon>
        <taxon>Crustacea</taxon>
        <taxon>Branchiopoda</taxon>
        <taxon>Diplostraca</taxon>
        <taxon>Cladocera</taxon>
        <taxon>Anomopoda</taxon>
        <taxon>Daphniidae</taxon>
        <taxon>Daphnia</taxon>
        <taxon>Daphnia similis group</taxon>
    </lineage>
</organism>
<evidence type="ECO:0008006" key="3">
    <source>
        <dbReference type="Google" id="ProtNLM"/>
    </source>
</evidence>
<gene>
    <name evidence="1" type="ORF">GHT06_022847</name>
</gene>
<dbReference type="Gene3D" id="3.40.630.30">
    <property type="match status" value="1"/>
</dbReference>
<dbReference type="InterPro" id="IPR029625">
    <property type="entry name" value="FAM169"/>
</dbReference>
<dbReference type="CDD" id="cd04301">
    <property type="entry name" value="NAT_SF"/>
    <property type="match status" value="1"/>
</dbReference>